<dbReference type="InterPro" id="IPR035985">
    <property type="entry name" value="Ubiquitin-activating_enz"/>
</dbReference>
<dbReference type="EMBL" id="VXKE01000006">
    <property type="protein sequence ID" value="KAA8710702.1"/>
    <property type="molecule type" value="Genomic_DNA"/>
</dbReference>
<protein>
    <submittedName>
        <fullName evidence="3">tRNA threonylcarbamoyladenosine dehydratase</fullName>
    </submittedName>
</protein>
<dbReference type="SUPFAM" id="SSF69572">
    <property type="entry name" value="Activating enzymes of the ubiquitin-like proteins"/>
    <property type="match status" value="1"/>
</dbReference>
<sequence length="253" mass="27781">MQSITQANLQEVPQESKAPQQISQEVIQDRFTRSRLLFGDGFARLQHKRVLIFGAGGVGGFVLDGLYRCGVTSVTIVDKDCFDITNQNRQIGAESTSEVKVKVLERMYPGIVGIEAKVDALWLEEFIAASTPSTQEQFCGYDYVVDAIDDIGAKILLAKACALMPYGRFICSTGSAKKLDPSHIKIDSIWKSYGDRFARKLRDGLKKAGVRSDFKAIFSPEPPKCKGLGSFSAVTASFGLQIASEVVRDIIKE</sequence>
<dbReference type="GO" id="GO:0061504">
    <property type="term" value="P:cyclic threonylcarbamoyladenosine biosynthetic process"/>
    <property type="evidence" value="ECO:0007669"/>
    <property type="project" value="TreeGrafter"/>
</dbReference>
<evidence type="ECO:0000256" key="1">
    <source>
        <dbReference type="SAM" id="MobiDB-lite"/>
    </source>
</evidence>
<gene>
    <name evidence="3" type="ORF">F4V45_01970</name>
</gene>
<dbReference type="Pfam" id="PF00899">
    <property type="entry name" value="ThiF"/>
    <property type="match status" value="1"/>
</dbReference>
<dbReference type="PANTHER" id="PTHR43267:SF1">
    <property type="entry name" value="TRNA THREONYLCARBAMOYLADENOSINE DEHYDRATASE"/>
    <property type="match status" value="1"/>
</dbReference>
<organism evidence="3 4">
    <name type="scientific">Helicobacter canis</name>
    <dbReference type="NCBI Taxonomy" id="29419"/>
    <lineage>
        <taxon>Bacteria</taxon>
        <taxon>Pseudomonadati</taxon>
        <taxon>Campylobacterota</taxon>
        <taxon>Epsilonproteobacteria</taxon>
        <taxon>Campylobacterales</taxon>
        <taxon>Helicobacteraceae</taxon>
        <taxon>Helicobacter</taxon>
    </lineage>
</organism>
<comment type="caution">
    <text evidence="3">The sequence shown here is derived from an EMBL/GenBank/DDBJ whole genome shotgun (WGS) entry which is preliminary data.</text>
</comment>
<dbReference type="Proteomes" id="UP000323707">
    <property type="component" value="Unassembled WGS sequence"/>
</dbReference>
<dbReference type="Gene3D" id="3.40.50.720">
    <property type="entry name" value="NAD(P)-binding Rossmann-like Domain"/>
    <property type="match status" value="1"/>
</dbReference>
<evidence type="ECO:0000313" key="4">
    <source>
        <dbReference type="Proteomes" id="UP000323707"/>
    </source>
</evidence>
<accession>A0A5M9QSI7</accession>
<proteinExistence type="predicted"/>
<evidence type="ECO:0000259" key="2">
    <source>
        <dbReference type="Pfam" id="PF00899"/>
    </source>
</evidence>
<reference evidence="3 4" key="1">
    <citation type="submission" date="2019-09" db="EMBL/GenBank/DDBJ databases">
        <title>Draft genome sequence of various Type strains from the CCUG.</title>
        <authorList>
            <person name="Pineiro-Iglesias B."/>
            <person name="Tunovic T."/>
            <person name="Unosson C."/>
            <person name="Inganas E."/>
            <person name="Ohlen M."/>
            <person name="Cardew S."/>
            <person name="Jensie-Markopoulos S."/>
            <person name="Salva-Serra F."/>
            <person name="Jaen-Luchoro D."/>
            <person name="Karlsson R."/>
            <person name="Svensson-Stadler L."/>
            <person name="Chun J."/>
            <person name="Moore E."/>
        </authorList>
    </citation>
    <scope>NUCLEOTIDE SEQUENCE [LARGE SCALE GENOMIC DNA]</scope>
    <source>
        <strain evidence="3 4">CCUG 32756T</strain>
    </source>
</reference>
<evidence type="ECO:0000313" key="3">
    <source>
        <dbReference type="EMBL" id="KAA8710702.1"/>
    </source>
</evidence>
<name>A0A5M9QSI7_9HELI</name>
<feature type="domain" description="THIF-type NAD/FAD binding fold" evidence="2">
    <location>
        <begin position="38"/>
        <end position="163"/>
    </location>
</feature>
<dbReference type="AlphaFoldDB" id="A0A5M9QSI7"/>
<dbReference type="RefSeq" id="WP_150336822.1">
    <property type="nucleotide sequence ID" value="NZ_JAERIX010000026.1"/>
</dbReference>
<dbReference type="GO" id="GO:0061503">
    <property type="term" value="F:tRNA threonylcarbamoyladenosine dehydratase"/>
    <property type="evidence" value="ECO:0007669"/>
    <property type="project" value="TreeGrafter"/>
</dbReference>
<dbReference type="GO" id="GO:0008641">
    <property type="term" value="F:ubiquitin-like modifier activating enzyme activity"/>
    <property type="evidence" value="ECO:0007669"/>
    <property type="project" value="InterPro"/>
</dbReference>
<dbReference type="PANTHER" id="PTHR43267">
    <property type="entry name" value="TRNA THREONYLCARBAMOYLADENOSINE DEHYDRATASE"/>
    <property type="match status" value="1"/>
</dbReference>
<feature type="region of interest" description="Disordered" evidence="1">
    <location>
        <begin position="1"/>
        <end position="21"/>
    </location>
</feature>
<dbReference type="InterPro" id="IPR000594">
    <property type="entry name" value="ThiF_NAD_FAD-bd"/>
</dbReference>
<dbReference type="InterPro" id="IPR045886">
    <property type="entry name" value="ThiF/MoeB/HesA"/>
</dbReference>